<name>A0ABR3JW97_9AGAR</name>
<dbReference type="EMBL" id="JASNQZ010000002">
    <property type="protein sequence ID" value="KAL0959470.1"/>
    <property type="molecule type" value="Genomic_DNA"/>
</dbReference>
<keyword evidence="3" id="KW-1185">Reference proteome</keyword>
<reference evidence="3" key="1">
    <citation type="submission" date="2024-06" db="EMBL/GenBank/DDBJ databases">
        <title>Multi-omics analyses provide insights into the biosynthesis of the anticancer antibiotic pleurotin in Hohenbuehelia grisea.</title>
        <authorList>
            <person name="Weaver J.A."/>
            <person name="Alberti F."/>
        </authorList>
    </citation>
    <scope>NUCLEOTIDE SEQUENCE [LARGE SCALE GENOMIC DNA]</scope>
    <source>
        <strain evidence="3">T-177</strain>
    </source>
</reference>
<accession>A0ABR3JW97</accession>
<sequence length="137" mass="15284">MTWTNRSRAGTASKASAIGNNAYKDSFMRQAAIYWLLNGTSAPSHAALALSQLNRDEKRSLCIARWARRVSISSQALRLHAETNLLTLTTSTHGAERLRAQRQLHRSSSSCTDQQLRRRVEPESPSPPSRPQRPISC</sequence>
<feature type="region of interest" description="Disordered" evidence="1">
    <location>
        <begin position="100"/>
        <end position="137"/>
    </location>
</feature>
<dbReference type="Proteomes" id="UP001556367">
    <property type="component" value="Unassembled WGS sequence"/>
</dbReference>
<protein>
    <submittedName>
        <fullName evidence="2">Uncharacterized protein</fullName>
    </submittedName>
</protein>
<evidence type="ECO:0000313" key="3">
    <source>
        <dbReference type="Proteomes" id="UP001556367"/>
    </source>
</evidence>
<gene>
    <name evidence="2" type="ORF">HGRIS_011180</name>
</gene>
<proteinExistence type="predicted"/>
<organism evidence="2 3">
    <name type="scientific">Hohenbuehelia grisea</name>
    <dbReference type="NCBI Taxonomy" id="104357"/>
    <lineage>
        <taxon>Eukaryota</taxon>
        <taxon>Fungi</taxon>
        <taxon>Dikarya</taxon>
        <taxon>Basidiomycota</taxon>
        <taxon>Agaricomycotina</taxon>
        <taxon>Agaricomycetes</taxon>
        <taxon>Agaricomycetidae</taxon>
        <taxon>Agaricales</taxon>
        <taxon>Pleurotineae</taxon>
        <taxon>Pleurotaceae</taxon>
        <taxon>Hohenbuehelia</taxon>
    </lineage>
</organism>
<comment type="caution">
    <text evidence="2">The sequence shown here is derived from an EMBL/GenBank/DDBJ whole genome shotgun (WGS) entry which is preliminary data.</text>
</comment>
<evidence type="ECO:0000256" key="1">
    <source>
        <dbReference type="SAM" id="MobiDB-lite"/>
    </source>
</evidence>
<evidence type="ECO:0000313" key="2">
    <source>
        <dbReference type="EMBL" id="KAL0959470.1"/>
    </source>
</evidence>